<dbReference type="PANTHER" id="PTHR24302:SF15">
    <property type="entry name" value="FATTY-ACID PEROXYGENASE"/>
    <property type="match status" value="1"/>
</dbReference>
<dbReference type="SUPFAM" id="SSF48264">
    <property type="entry name" value="Cytochrome P450"/>
    <property type="match status" value="1"/>
</dbReference>
<name>A0A9X1IF39_9PROT</name>
<dbReference type="GO" id="GO:0004497">
    <property type="term" value="F:monooxygenase activity"/>
    <property type="evidence" value="ECO:0007669"/>
    <property type="project" value="InterPro"/>
</dbReference>
<dbReference type="InterPro" id="IPR001128">
    <property type="entry name" value="Cyt_P450"/>
</dbReference>
<keyword evidence="4" id="KW-0560">Oxidoreductase</keyword>
<evidence type="ECO:0000313" key="7">
    <source>
        <dbReference type="EMBL" id="MCB4823051.1"/>
    </source>
</evidence>
<dbReference type="InterPro" id="IPR002401">
    <property type="entry name" value="Cyt_P450_E_grp-I"/>
</dbReference>
<comment type="similarity">
    <text evidence="1">Belongs to the cytochrome P450 family.</text>
</comment>
<evidence type="ECO:0000256" key="6">
    <source>
        <dbReference type="PIRSR" id="PIRSR602401-1"/>
    </source>
</evidence>
<evidence type="ECO:0000313" key="8">
    <source>
        <dbReference type="Proteomes" id="UP001139311"/>
    </source>
</evidence>
<accession>A0A9X1IF39</accession>
<keyword evidence="3 6" id="KW-0479">Metal-binding</keyword>
<gene>
    <name evidence="7" type="ORF">LHA35_15050</name>
</gene>
<dbReference type="CDD" id="cd11067">
    <property type="entry name" value="CYP152"/>
    <property type="match status" value="1"/>
</dbReference>
<dbReference type="InterPro" id="IPR036396">
    <property type="entry name" value="Cyt_P450_sf"/>
</dbReference>
<dbReference type="PRINTS" id="PR00463">
    <property type="entry name" value="EP450I"/>
</dbReference>
<keyword evidence="2 6" id="KW-0349">Heme</keyword>
<dbReference type="Proteomes" id="UP001139311">
    <property type="component" value="Unassembled WGS sequence"/>
</dbReference>
<evidence type="ECO:0000256" key="2">
    <source>
        <dbReference type="ARBA" id="ARBA00022617"/>
    </source>
</evidence>
<keyword evidence="5 6" id="KW-0408">Iron</keyword>
<feature type="binding site" description="axial binding residue" evidence="6">
    <location>
        <position position="363"/>
    </location>
    <ligand>
        <name>heme</name>
        <dbReference type="ChEBI" id="CHEBI:30413"/>
    </ligand>
    <ligandPart>
        <name>Fe</name>
        <dbReference type="ChEBI" id="CHEBI:18248"/>
    </ligandPart>
</feature>
<sequence length="417" mass="47290">MPRPIPRDASLDATLALLRDPYGFVRERCRRHGSDLFETRLLLHRTVCMTGPEAVRLFYDQDRFARRGVMPERIRSTLLGRGGVQGLDDAAHRHRKRMFMALMTPERIAALGALTAEILRARASEWASQGHVVLYDALPEVLTRAVCAWSGVPLAEGEAGRRSRELTAMFDGAGAIGPRHWRSRLARRSGERWIAGLVERVRAGRLEPPEGSALRVVALHQNLEGQPLHPRVAAVEVLNVLRPTVAVAVFITLAAHALHLHSECRRRLQAGEAGYADLFVQEVRRFYPFFPAVMARTRRGFEWQGYRFPKGVRVMLDLYGTDHDPRSWDAPDEFRPERFRTWDGSPFDFIPQGGGDHHQGHRCPGEWITIELMKVAVDFLARRIAYDVPDQDLRIELSRLPALPRSRFVISNVRSSS</sequence>
<keyword evidence="8" id="KW-1185">Reference proteome</keyword>
<protein>
    <submittedName>
        <fullName evidence="7">Cytochrome P450</fullName>
    </submittedName>
</protein>
<dbReference type="GO" id="GO:0005506">
    <property type="term" value="F:iron ion binding"/>
    <property type="evidence" value="ECO:0007669"/>
    <property type="project" value="InterPro"/>
</dbReference>
<evidence type="ECO:0000256" key="1">
    <source>
        <dbReference type="ARBA" id="ARBA00010617"/>
    </source>
</evidence>
<dbReference type="Pfam" id="PF00067">
    <property type="entry name" value="p450"/>
    <property type="match status" value="1"/>
</dbReference>
<dbReference type="GO" id="GO:0016705">
    <property type="term" value="F:oxidoreductase activity, acting on paired donors, with incorporation or reduction of molecular oxygen"/>
    <property type="evidence" value="ECO:0007669"/>
    <property type="project" value="InterPro"/>
</dbReference>
<dbReference type="InterPro" id="IPR050705">
    <property type="entry name" value="Cytochrome_P450_3A"/>
</dbReference>
<dbReference type="AlphaFoldDB" id="A0A9X1IF39"/>
<dbReference type="Gene3D" id="1.10.630.10">
    <property type="entry name" value="Cytochrome P450"/>
    <property type="match status" value="1"/>
</dbReference>
<evidence type="ECO:0000256" key="3">
    <source>
        <dbReference type="ARBA" id="ARBA00022723"/>
    </source>
</evidence>
<dbReference type="GO" id="GO:0020037">
    <property type="term" value="F:heme binding"/>
    <property type="evidence" value="ECO:0007669"/>
    <property type="project" value="InterPro"/>
</dbReference>
<dbReference type="EMBL" id="JAJAQI010000022">
    <property type="protein sequence ID" value="MCB4823051.1"/>
    <property type="molecule type" value="Genomic_DNA"/>
</dbReference>
<evidence type="ECO:0000256" key="5">
    <source>
        <dbReference type="ARBA" id="ARBA00023004"/>
    </source>
</evidence>
<organism evidence="7 8">
    <name type="scientific">Roseicella aerolata</name>
    <dbReference type="NCBI Taxonomy" id="2883479"/>
    <lineage>
        <taxon>Bacteria</taxon>
        <taxon>Pseudomonadati</taxon>
        <taxon>Pseudomonadota</taxon>
        <taxon>Alphaproteobacteria</taxon>
        <taxon>Acetobacterales</taxon>
        <taxon>Roseomonadaceae</taxon>
        <taxon>Roseicella</taxon>
    </lineage>
</organism>
<comment type="caution">
    <text evidence="7">The sequence shown here is derived from an EMBL/GenBank/DDBJ whole genome shotgun (WGS) entry which is preliminary data.</text>
</comment>
<dbReference type="RefSeq" id="WP_226609253.1">
    <property type="nucleotide sequence ID" value="NZ_JAJAQI010000022.1"/>
</dbReference>
<reference evidence="7" key="1">
    <citation type="submission" date="2021-10" db="EMBL/GenBank/DDBJ databases">
        <title>Roseicella aerolatum sp. nov., isolated from aerosols of e-waste dismantling site.</title>
        <authorList>
            <person name="Qin T."/>
        </authorList>
    </citation>
    <scope>NUCLEOTIDE SEQUENCE</scope>
    <source>
        <strain evidence="7">GB24</strain>
    </source>
</reference>
<comment type="cofactor">
    <cofactor evidence="6">
        <name>heme</name>
        <dbReference type="ChEBI" id="CHEBI:30413"/>
    </cofactor>
</comment>
<proteinExistence type="inferred from homology"/>
<dbReference type="PANTHER" id="PTHR24302">
    <property type="entry name" value="CYTOCHROME P450 FAMILY 3"/>
    <property type="match status" value="1"/>
</dbReference>
<evidence type="ECO:0000256" key="4">
    <source>
        <dbReference type="ARBA" id="ARBA00023002"/>
    </source>
</evidence>